<comment type="caution">
    <text evidence="1">The sequence shown here is derived from an EMBL/GenBank/DDBJ whole genome shotgun (WGS) entry which is preliminary data.</text>
</comment>
<accession>A0A3M7RGQ0</accession>
<dbReference type="AlphaFoldDB" id="A0A3M7RGQ0"/>
<gene>
    <name evidence="1" type="ORF">BpHYR1_028112</name>
</gene>
<dbReference type="EMBL" id="REGN01003452">
    <property type="protein sequence ID" value="RNA22438.1"/>
    <property type="molecule type" value="Genomic_DNA"/>
</dbReference>
<evidence type="ECO:0000313" key="2">
    <source>
        <dbReference type="Proteomes" id="UP000276133"/>
    </source>
</evidence>
<proteinExistence type="predicted"/>
<sequence>MLIILKIVLKSEFNLISESRYTQKWILPKFLFFCLNSKSDRFQSMKKKIKKIHINKYKEN</sequence>
<evidence type="ECO:0000313" key="1">
    <source>
        <dbReference type="EMBL" id="RNA22438.1"/>
    </source>
</evidence>
<protein>
    <submittedName>
        <fullName evidence="1">Uncharacterized protein</fullName>
    </submittedName>
</protein>
<reference evidence="1 2" key="1">
    <citation type="journal article" date="2018" name="Sci. Rep.">
        <title>Genomic signatures of local adaptation to the degree of environmental predictability in rotifers.</title>
        <authorList>
            <person name="Franch-Gras L."/>
            <person name="Hahn C."/>
            <person name="Garcia-Roger E.M."/>
            <person name="Carmona M.J."/>
            <person name="Serra M."/>
            <person name="Gomez A."/>
        </authorList>
    </citation>
    <scope>NUCLEOTIDE SEQUENCE [LARGE SCALE GENOMIC DNA]</scope>
    <source>
        <strain evidence="1">HYR1</strain>
    </source>
</reference>
<keyword evidence="2" id="KW-1185">Reference proteome</keyword>
<name>A0A3M7RGQ0_BRAPC</name>
<dbReference type="Proteomes" id="UP000276133">
    <property type="component" value="Unassembled WGS sequence"/>
</dbReference>
<organism evidence="1 2">
    <name type="scientific">Brachionus plicatilis</name>
    <name type="common">Marine rotifer</name>
    <name type="synonym">Brachionus muelleri</name>
    <dbReference type="NCBI Taxonomy" id="10195"/>
    <lineage>
        <taxon>Eukaryota</taxon>
        <taxon>Metazoa</taxon>
        <taxon>Spiralia</taxon>
        <taxon>Gnathifera</taxon>
        <taxon>Rotifera</taxon>
        <taxon>Eurotatoria</taxon>
        <taxon>Monogononta</taxon>
        <taxon>Pseudotrocha</taxon>
        <taxon>Ploima</taxon>
        <taxon>Brachionidae</taxon>
        <taxon>Brachionus</taxon>
    </lineage>
</organism>